<comment type="caution">
    <text evidence="1">The sequence shown here is derived from an EMBL/GenBank/DDBJ whole genome shotgun (WGS) entry which is preliminary data.</text>
</comment>
<reference evidence="1" key="2">
    <citation type="submission" date="2023-06" db="EMBL/GenBank/DDBJ databases">
        <authorList>
            <consortium name="Lawrence Berkeley National Laboratory"/>
            <person name="Haridas S."/>
            <person name="Hensen N."/>
            <person name="Bonometti L."/>
            <person name="Westerberg I."/>
            <person name="Brannstrom I.O."/>
            <person name="Guillou S."/>
            <person name="Cros-Aarteil S."/>
            <person name="Calhoun S."/>
            <person name="Kuo A."/>
            <person name="Mondo S."/>
            <person name="Pangilinan J."/>
            <person name="Riley R."/>
            <person name="Labutti K."/>
            <person name="Andreopoulos B."/>
            <person name="Lipzen A."/>
            <person name="Chen C."/>
            <person name="Yanf M."/>
            <person name="Daum C."/>
            <person name="Ng V."/>
            <person name="Clum A."/>
            <person name="Steindorff A."/>
            <person name="Ohm R."/>
            <person name="Martin F."/>
            <person name="Silar P."/>
            <person name="Natvig D."/>
            <person name="Lalanne C."/>
            <person name="Gautier V."/>
            <person name="Ament-Velasquez S.L."/>
            <person name="Kruys A."/>
            <person name="Hutchinson M.I."/>
            <person name="Powell A.J."/>
            <person name="Barry K."/>
            <person name="Miller A.N."/>
            <person name="Grigoriev I.V."/>
            <person name="Debuchy R."/>
            <person name="Gladieux P."/>
            <person name="Thoren M.H."/>
            <person name="Johannesson H."/>
        </authorList>
    </citation>
    <scope>NUCLEOTIDE SEQUENCE</scope>
    <source>
        <strain evidence="1">SMH4131-1</strain>
    </source>
</reference>
<keyword evidence="2" id="KW-1185">Reference proteome</keyword>
<dbReference type="EMBL" id="JAUEPO010000002">
    <property type="protein sequence ID" value="KAK3334157.1"/>
    <property type="molecule type" value="Genomic_DNA"/>
</dbReference>
<proteinExistence type="predicted"/>
<gene>
    <name evidence="1" type="ORF">B0T19DRAFT_459768</name>
</gene>
<sequence length="338" mass="38219">MPPFMDRDGPSNAAPTWDPAYDTDLFEIPCIKKQLEFDRLLCTNCQLGVDDRLEPACEALLSADNNRASPSRITHTKSVTDGRTDCCGISIETTLNPWWTGVVEKYVDLMAEPGPMDGWTYWQWMLWSALHGKYQPEDIAGGRRLEDFGMDLMQCLSAVAREHRAACVAMMRTEAVARMLGNAEYSGGDPDRMHVELIAVIKKAWFGGAAIPPELLAEPDQVKFIAELTRLPEVRDEWLDISRRHREKALERSHKYLQELERRRQHALDAGAGAGAGDDHGTMPRWDDVLNVITEYWENMSNVDRWQDVVDSASDYYSDYSGSSDDIDCEISDYADSD</sequence>
<reference evidence="1" key="1">
    <citation type="journal article" date="2023" name="Mol. Phylogenet. Evol.">
        <title>Genome-scale phylogeny and comparative genomics of the fungal order Sordariales.</title>
        <authorList>
            <person name="Hensen N."/>
            <person name="Bonometti L."/>
            <person name="Westerberg I."/>
            <person name="Brannstrom I.O."/>
            <person name="Guillou S."/>
            <person name="Cros-Aarteil S."/>
            <person name="Calhoun S."/>
            <person name="Haridas S."/>
            <person name="Kuo A."/>
            <person name="Mondo S."/>
            <person name="Pangilinan J."/>
            <person name="Riley R."/>
            <person name="LaButti K."/>
            <person name="Andreopoulos B."/>
            <person name="Lipzen A."/>
            <person name="Chen C."/>
            <person name="Yan M."/>
            <person name="Daum C."/>
            <person name="Ng V."/>
            <person name="Clum A."/>
            <person name="Steindorff A."/>
            <person name="Ohm R.A."/>
            <person name="Martin F."/>
            <person name="Silar P."/>
            <person name="Natvig D.O."/>
            <person name="Lalanne C."/>
            <person name="Gautier V."/>
            <person name="Ament-Velasquez S.L."/>
            <person name="Kruys A."/>
            <person name="Hutchinson M.I."/>
            <person name="Powell A.J."/>
            <person name="Barry K."/>
            <person name="Miller A.N."/>
            <person name="Grigoriev I.V."/>
            <person name="Debuchy R."/>
            <person name="Gladieux P."/>
            <person name="Hiltunen Thoren M."/>
            <person name="Johannesson H."/>
        </authorList>
    </citation>
    <scope>NUCLEOTIDE SEQUENCE</scope>
    <source>
        <strain evidence="1">SMH4131-1</strain>
    </source>
</reference>
<name>A0AAE0MIX5_9PEZI</name>
<accession>A0AAE0MIX5</accession>
<organism evidence="1 2">
    <name type="scientific">Cercophora scortea</name>
    <dbReference type="NCBI Taxonomy" id="314031"/>
    <lineage>
        <taxon>Eukaryota</taxon>
        <taxon>Fungi</taxon>
        <taxon>Dikarya</taxon>
        <taxon>Ascomycota</taxon>
        <taxon>Pezizomycotina</taxon>
        <taxon>Sordariomycetes</taxon>
        <taxon>Sordariomycetidae</taxon>
        <taxon>Sordariales</taxon>
        <taxon>Lasiosphaeriaceae</taxon>
        <taxon>Cercophora</taxon>
    </lineage>
</organism>
<evidence type="ECO:0000313" key="2">
    <source>
        <dbReference type="Proteomes" id="UP001286456"/>
    </source>
</evidence>
<dbReference type="Proteomes" id="UP001286456">
    <property type="component" value="Unassembled WGS sequence"/>
</dbReference>
<evidence type="ECO:0000313" key="1">
    <source>
        <dbReference type="EMBL" id="KAK3334157.1"/>
    </source>
</evidence>
<dbReference type="AlphaFoldDB" id="A0AAE0MIX5"/>
<protein>
    <submittedName>
        <fullName evidence="1">Uncharacterized protein</fullName>
    </submittedName>
</protein>